<organism evidence="1 2">
    <name type="scientific">Nostoc flagelliforme CCNUN1</name>
    <dbReference type="NCBI Taxonomy" id="2038116"/>
    <lineage>
        <taxon>Bacteria</taxon>
        <taxon>Bacillati</taxon>
        <taxon>Cyanobacteriota</taxon>
        <taxon>Cyanophyceae</taxon>
        <taxon>Nostocales</taxon>
        <taxon>Nostocaceae</taxon>
        <taxon>Nostoc</taxon>
    </lineage>
</organism>
<gene>
    <name evidence="1" type="ORF">COO91_07786</name>
</gene>
<dbReference type="KEGG" id="nfl:COO91_07786"/>
<proteinExistence type="predicted"/>
<accession>A0A2K8T1Z7</accession>
<dbReference type="EMBL" id="CP024785">
    <property type="protein sequence ID" value="AUB41724.1"/>
    <property type="molecule type" value="Genomic_DNA"/>
</dbReference>
<name>A0A2K8T1Z7_9NOSO</name>
<evidence type="ECO:0000313" key="1">
    <source>
        <dbReference type="EMBL" id="AUB41724.1"/>
    </source>
</evidence>
<reference evidence="1 2" key="1">
    <citation type="submission" date="2017-11" db="EMBL/GenBank/DDBJ databases">
        <title>Complete genome of a free-living desiccation-tolerant cyanobacterium and its photosynthetic adaptation to extreme terrestrial habitat.</title>
        <authorList>
            <person name="Shang J."/>
        </authorList>
    </citation>
    <scope>NUCLEOTIDE SEQUENCE [LARGE SCALE GENOMIC DNA]</scope>
    <source>
        <strain evidence="1 2">CCNUN1</strain>
    </source>
</reference>
<dbReference type="Proteomes" id="UP000232003">
    <property type="component" value="Chromosome"/>
</dbReference>
<protein>
    <submittedName>
        <fullName evidence="1">Uncharacterized protein</fullName>
    </submittedName>
</protein>
<sequence length="49" mass="5815">MILLGKQTLDHNQLQNPIVIAKSIPELFERIFQVQGQYYFDDSNFVWES</sequence>
<dbReference type="AlphaFoldDB" id="A0A2K8T1Z7"/>
<evidence type="ECO:0000313" key="2">
    <source>
        <dbReference type="Proteomes" id="UP000232003"/>
    </source>
</evidence>
<keyword evidence="2" id="KW-1185">Reference proteome</keyword>